<comment type="caution">
    <text evidence="3">The sequence shown here is derived from an EMBL/GenBank/DDBJ whole genome shotgun (WGS) entry which is preliminary data.</text>
</comment>
<feature type="region of interest" description="Disordered" evidence="1">
    <location>
        <begin position="259"/>
        <end position="290"/>
    </location>
</feature>
<protein>
    <submittedName>
        <fullName evidence="3">Uncharacterized protein</fullName>
    </submittedName>
</protein>
<keyword evidence="2" id="KW-0472">Membrane</keyword>
<dbReference type="EMBL" id="BGZK01000663">
    <property type="protein sequence ID" value="GBP55215.1"/>
    <property type="molecule type" value="Genomic_DNA"/>
</dbReference>
<keyword evidence="4" id="KW-1185">Reference proteome</keyword>
<dbReference type="Proteomes" id="UP000299102">
    <property type="component" value="Unassembled WGS sequence"/>
</dbReference>
<sequence>MYSRELASAKQVEPVNQALGTVIFSGVYHKGACPLPYKDVNSLTGIDSDSRMSPRDVNSPGNRFWLEGGAPQDVNSLTGIDSGSRRSPQISNRDAWRAGCGGTLLLLAVFGVDVNQLQINNNNKENRNRDICFLIVSVSYFAPVTLTTYATALRRHDVSKNKGFKLYRSDDCKAGEYEPVLTQRALTDIKFIGLVMMTVHVVCIHVYACMMLRGIRRYLRNTPRTRRALNSPPAGAAAFAYPPYKTRHRLLHHDRRVRLGGSSARGPGNKAIYGQWTPPEPTAPASAQRGFKTTSGISSLTCPPRGGASAPAALASKVSSCRGEAAGSGVAAGSHFESVTLGNVTMSHRERGPPNALRLSHSTMIGLPRAALEN</sequence>
<dbReference type="AlphaFoldDB" id="A0A4C1WYT6"/>
<keyword evidence="2" id="KW-1133">Transmembrane helix</keyword>
<accession>A0A4C1WYT6</accession>
<reference evidence="3 4" key="1">
    <citation type="journal article" date="2019" name="Commun. Biol.">
        <title>The bagworm genome reveals a unique fibroin gene that provides high tensile strength.</title>
        <authorList>
            <person name="Kono N."/>
            <person name="Nakamura H."/>
            <person name="Ohtoshi R."/>
            <person name="Tomita M."/>
            <person name="Numata K."/>
            <person name="Arakawa K."/>
        </authorList>
    </citation>
    <scope>NUCLEOTIDE SEQUENCE [LARGE SCALE GENOMIC DNA]</scope>
</reference>
<evidence type="ECO:0000313" key="4">
    <source>
        <dbReference type="Proteomes" id="UP000299102"/>
    </source>
</evidence>
<organism evidence="3 4">
    <name type="scientific">Eumeta variegata</name>
    <name type="common">Bagworm moth</name>
    <name type="synonym">Eumeta japonica</name>
    <dbReference type="NCBI Taxonomy" id="151549"/>
    <lineage>
        <taxon>Eukaryota</taxon>
        <taxon>Metazoa</taxon>
        <taxon>Ecdysozoa</taxon>
        <taxon>Arthropoda</taxon>
        <taxon>Hexapoda</taxon>
        <taxon>Insecta</taxon>
        <taxon>Pterygota</taxon>
        <taxon>Neoptera</taxon>
        <taxon>Endopterygota</taxon>
        <taxon>Lepidoptera</taxon>
        <taxon>Glossata</taxon>
        <taxon>Ditrysia</taxon>
        <taxon>Tineoidea</taxon>
        <taxon>Psychidae</taxon>
        <taxon>Oiketicinae</taxon>
        <taxon>Eumeta</taxon>
    </lineage>
</organism>
<proteinExistence type="predicted"/>
<gene>
    <name evidence="3" type="ORF">EVAR_36798_1</name>
</gene>
<evidence type="ECO:0000313" key="3">
    <source>
        <dbReference type="EMBL" id="GBP55215.1"/>
    </source>
</evidence>
<evidence type="ECO:0000256" key="2">
    <source>
        <dbReference type="SAM" id="Phobius"/>
    </source>
</evidence>
<evidence type="ECO:0000256" key="1">
    <source>
        <dbReference type="SAM" id="MobiDB-lite"/>
    </source>
</evidence>
<feature type="transmembrane region" description="Helical" evidence="2">
    <location>
        <begin position="131"/>
        <end position="152"/>
    </location>
</feature>
<keyword evidence="2" id="KW-0812">Transmembrane</keyword>
<name>A0A4C1WYT6_EUMVA</name>
<feature type="transmembrane region" description="Helical" evidence="2">
    <location>
        <begin position="191"/>
        <end position="210"/>
    </location>
</feature>